<sequence>MKNWIGSSSRHRRQGSGSGGTGDWQTSSATAATGSSACSSLSSCPTTPSPSTSSTIPLCHRPALPPLHQALRPAPSHRLPLQSSNNSKTRNSSVLCLFEVFLAVTNF</sequence>
<evidence type="ECO:0000313" key="3">
    <source>
        <dbReference type="Proteomes" id="UP000015106"/>
    </source>
</evidence>
<evidence type="ECO:0000256" key="1">
    <source>
        <dbReference type="SAM" id="MobiDB-lite"/>
    </source>
</evidence>
<reference evidence="2" key="2">
    <citation type="submission" date="2018-03" db="EMBL/GenBank/DDBJ databases">
        <title>The Triticum urartu genome reveals the dynamic nature of wheat genome evolution.</title>
        <authorList>
            <person name="Ling H."/>
            <person name="Ma B."/>
            <person name="Shi X."/>
            <person name="Liu H."/>
            <person name="Dong L."/>
            <person name="Sun H."/>
            <person name="Cao Y."/>
            <person name="Gao Q."/>
            <person name="Zheng S."/>
            <person name="Li Y."/>
            <person name="Yu Y."/>
            <person name="Du H."/>
            <person name="Qi M."/>
            <person name="Li Y."/>
            <person name="Yu H."/>
            <person name="Cui Y."/>
            <person name="Wang N."/>
            <person name="Chen C."/>
            <person name="Wu H."/>
            <person name="Zhao Y."/>
            <person name="Zhang J."/>
            <person name="Li Y."/>
            <person name="Zhou W."/>
            <person name="Zhang B."/>
            <person name="Hu W."/>
            <person name="Eijk M."/>
            <person name="Tang J."/>
            <person name="Witsenboer H."/>
            <person name="Zhao S."/>
            <person name="Li Z."/>
            <person name="Zhang A."/>
            <person name="Wang D."/>
            <person name="Liang C."/>
        </authorList>
    </citation>
    <scope>NUCLEOTIDE SEQUENCE [LARGE SCALE GENOMIC DNA]</scope>
    <source>
        <strain evidence="2">cv. G1812</strain>
    </source>
</reference>
<feature type="compositionally biased region" description="Low complexity" evidence="1">
    <location>
        <begin position="23"/>
        <end position="55"/>
    </location>
</feature>
<dbReference type="AlphaFoldDB" id="A0A8R7P1I9"/>
<proteinExistence type="predicted"/>
<evidence type="ECO:0000313" key="2">
    <source>
        <dbReference type="EnsemblPlants" id="TuG1812G0100001185.01.T01"/>
    </source>
</evidence>
<feature type="compositionally biased region" description="Polar residues" evidence="1">
    <location>
        <begin position="81"/>
        <end position="90"/>
    </location>
</feature>
<accession>A0A8R7P1I9</accession>
<reference evidence="3" key="1">
    <citation type="journal article" date="2013" name="Nature">
        <title>Draft genome of the wheat A-genome progenitor Triticum urartu.</title>
        <authorList>
            <person name="Ling H.Q."/>
            <person name="Zhao S."/>
            <person name="Liu D."/>
            <person name="Wang J."/>
            <person name="Sun H."/>
            <person name="Zhang C."/>
            <person name="Fan H."/>
            <person name="Li D."/>
            <person name="Dong L."/>
            <person name="Tao Y."/>
            <person name="Gao C."/>
            <person name="Wu H."/>
            <person name="Li Y."/>
            <person name="Cui Y."/>
            <person name="Guo X."/>
            <person name="Zheng S."/>
            <person name="Wang B."/>
            <person name="Yu K."/>
            <person name="Liang Q."/>
            <person name="Yang W."/>
            <person name="Lou X."/>
            <person name="Chen J."/>
            <person name="Feng M."/>
            <person name="Jian J."/>
            <person name="Zhang X."/>
            <person name="Luo G."/>
            <person name="Jiang Y."/>
            <person name="Liu J."/>
            <person name="Wang Z."/>
            <person name="Sha Y."/>
            <person name="Zhang B."/>
            <person name="Wu H."/>
            <person name="Tang D."/>
            <person name="Shen Q."/>
            <person name="Xue P."/>
            <person name="Zou S."/>
            <person name="Wang X."/>
            <person name="Liu X."/>
            <person name="Wang F."/>
            <person name="Yang Y."/>
            <person name="An X."/>
            <person name="Dong Z."/>
            <person name="Zhang K."/>
            <person name="Zhang X."/>
            <person name="Luo M.C."/>
            <person name="Dvorak J."/>
            <person name="Tong Y."/>
            <person name="Wang J."/>
            <person name="Yang H."/>
            <person name="Li Z."/>
            <person name="Wang D."/>
            <person name="Zhang A."/>
            <person name="Wang J."/>
        </authorList>
    </citation>
    <scope>NUCLEOTIDE SEQUENCE</scope>
    <source>
        <strain evidence="3">cv. G1812</strain>
    </source>
</reference>
<dbReference type="Proteomes" id="UP000015106">
    <property type="component" value="Chromosome 1"/>
</dbReference>
<dbReference type="EnsemblPlants" id="TuG1812G0100001185.01.T01">
    <property type="protein sequence ID" value="TuG1812G0100001185.01.T01"/>
    <property type="gene ID" value="TuG1812G0100001185.01"/>
</dbReference>
<name>A0A8R7P1I9_TRIUA</name>
<organism evidence="2 3">
    <name type="scientific">Triticum urartu</name>
    <name type="common">Red wild einkorn</name>
    <name type="synonym">Crithodium urartu</name>
    <dbReference type="NCBI Taxonomy" id="4572"/>
    <lineage>
        <taxon>Eukaryota</taxon>
        <taxon>Viridiplantae</taxon>
        <taxon>Streptophyta</taxon>
        <taxon>Embryophyta</taxon>
        <taxon>Tracheophyta</taxon>
        <taxon>Spermatophyta</taxon>
        <taxon>Magnoliopsida</taxon>
        <taxon>Liliopsida</taxon>
        <taxon>Poales</taxon>
        <taxon>Poaceae</taxon>
        <taxon>BOP clade</taxon>
        <taxon>Pooideae</taxon>
        <taxon>Triticodae</taxon>
        <taxon>Triticeae</taxon>
        <taxon>Triticinae</taxon>
        <taxon>Triticum</taxon>
    </lineage>
</organism>
<protein>
    <submittedName>
        <fullName evidence="2">Uncharacterized protein</fullName>
    </submittedName>
</protein>
<reference evidence="2" key="3">
    <citation type="submission" date="2022-06" db="UniProtKB">
        <authorList>
            <consortium name="EnsemblPlants"/>
        </authorList>
    </citation>
    <scope>IDENTIFICATION</scope>
</reference>
<feature type="region of interest" description="Disordered" evidence="1">
    <location>
        <begin position="1"/>
        <end position="90"/>
    </location>
</feature>
<dbReference type="Gramene" id="TuG1812G0100001185.01.T01">
    <property type="protein sequence ID" value="TuG1812G0100001185.01.T01"/>
    <property type="gene ID" value="TuG1812G0100001185.01"/>
</dbReference>
<keyword evidence="3" id="KW-1185">Reference proteome</keyword>